<organism evidence="3 4">
    <name type="scientific">Astyanax mexicanus</name>
    <name type="common">Blind cave fish</name>
    <name type="synonym">Astyanax fasciatus mexicanus</name>
    <dbReference type="NCBI Taxonomy" id="7994"/>
    <lineage>
        <taxon>Eukaryota</taxon>
        <taxon>Metazoa</taxon>
        <taxon>Chordata</taxon>
        <taxon>Craniata</taxon>
        <taxon>Vertebrata</taxon>
        <taxon>Euteleostomi</taxon>
        <taxon>Actinopterygii</taxon>
        <taxon>Neopterygii</taxon>
        <taxon>Teleostei</taxon>
        <taxon>Ostariophysi</taxon>
        <taxon>Characiformes</taxon>
        <taxon>Characoidei</taxon>
        <taxon>Acestrorhamphidae</taxon>
        <taxon>Acestrorhamphinae</taxon>
        <taxon>Astyanax</taxon>
    </lineage>
</organism>
<accession>A0A8T2M4G7</accession>
<evidence type="ECO:0000313" key="3">
    <source>
        <dbReference type="EMBL" id="KAG9278064.1"/>
    </source>
</evidence>
<evidence type="ECO:0000313" key="4">
    <source>
        <dbReference type="Proteomes" id="UP000752171"/>
    </source>
</evidence>
<dbReference type="Gene3D" id="3.30.420.10">
    <property type="entry name" value="Ribonuclease H-like superfamily/Ribonuclease H"/>
    <property type="match status" value="1"/>
</dbReference>
<dbReference type="InterPro" id="IPR036397">
    <property type="entry name" value="RNaseH_sf"/>
</dbReference>
<evidence type="ECO:0000259" key="2">
    <source>
        <dbReference type="PROSITE" id="PS50994"/>
    </source>
</evidence>
<dbReference type="InterPro" id="IPR058913">
    <property type="entry name" value="Integrase_dom_put"/>
</dbReference>
<dbReference type="AlphaFoldDB" id="A0A8T2M4G7"/>
<dbReference type="EMBL" id="JAICCE010000004">
    <property type="protein sequence ID" value="KAG9278064.1"/>
    <property type="molecule type" value="Genomic_DNA"/>
</dbReference>
<protein>
    <recommendedName>
        <fullName evidence="2">Integrase catalytic domain-containing protein</fullName>
    </recommendedName>
</protein>
<dbReference type="Pfam" id="PF24764">
    <property type="entry name" value="rva_4"/>
    <property type="match status" value="1"/>
</dbReference>
<dbReference type="PANTHER" id="PTHR46791">
    <property type="entry name" value="EXPRESSED PROTEIN"/>
    <property type="match status" value="1"/>
</dbReference>
<feature type="compositionally biased region" description="Polar residues" evidence="1">
    <location>
        <begin position="415"/>
        <end position="424"/>
    </location>
</feature>
<dbReference type="SUPFAM" id="SSF53098">
    <property type="entry name" value="Ribonuclease H-like"/>
    <property type="match status" value="1"/>
</dbReference>
<gene>
    <name evidence="3" type="ORF">AMEX_G5859</name>
</gene>
<evidence type="ECO:0000256" key="1">
    <source>
        <dbReference type="SAM" id="MobiDB-lite"/>
    </source>
</evidence>
<sequence length="500" mass="56610">MARRNLILRCRRTLNDCTRLLLTDDPGPDVRQSTLIRLETMQRSLEWARGRLVNVSTADRLINDITEYCQEVRTSIQDPQASSRYQAPLRWSSSRGRPHYSITRDQLLFLRSCGFTVSQMADILNVSLNTVKRRLRHFGLSRSYSEMSDSVLDDTIRDLVAGNDQLGPEAVRAQLGASGIRVQRSRVRESMRRVNPTAAALRAMSQTLHRRRYHVAGPNSLWHLDGNHKLIRWRIVIHGGIDGYSRLIVFLRASNNNRSSTVMESFVNAVSKYGVPSRIRTDHGGENNSVCLMMNIFRGPERGSALRGRSTHNQRIERLWGDLWRGLTNVYYDIFSFLESEGIVDIDNEMDLWALHYVYLPRINRDLDAFVRQWNNHSLRTERHQSPTQIFVRGCLEQQGRPTTAMRDLFGASAVTSEGGQQEPQAAPASGGGQDPFAGGAQAVDWPERVTVPQVHFTLDPANMEQLAAQINPLGGPRTQLGLDILQDVLTFLRAVTLQT</sequence>
<feature type="region of interest" description="Disordered" evidence="1">
    <location>
        <begin position="415"/>
        <end position="441"/>
    </location>
</feature>
<dbReference type="GO" id="GO:0015074">
    <property type="term" value="P:DNA integration"/>
    <property type="evidence" value="ECO:0007669"/>
    <property type="project" value="InterPro"/>
</dbReference>
<proteinExistence type="predicted"/>
<dbReference type="GO" id="GO:0003676">
    <property type="term" value="F:nucleic acid binding"/>
    <property type="evidence" value="ECO:0007669"/>
    <property type="project" value="InterPro"/>
</dbReference>
<dbReference type="InterPro" id="IPR012337">
    <property type="entry name" value="RNaseH-like_sf"/>
</dbReference>
<name>A0A8T2M4G7_ASTMX</name>
<dbReference type="PROSITE" id="PS50994">
    <property type="entry name" value="INTEGRASE"/>
    <property type="match status" value="1"/>
</dbReference>
<comment type="caution">
    <text evidence="3">The sequence shown here is derived from an EMBL/GenBank/DDBJ whole genome shotgun (WGS) entry which is preliminary data.</text>
</comment>
<dbReference type="Proteomes" id="UP000752171">
    <property type="component" value="Unassembled WGS sequence"/>
</dbReference>
<dbReference type="PANTHER" id="PTHR46791:SF5">
    <property type="entry name" value="CLR5 DOMAIN-CONTAINING PROTEIN-RELATED"/>
    <property type="match status" value="1"/>
</dbReference>
<reference evidence="3 4" key="1">
    <citation type="submission" date="2021-07" db="EMBL/GenBank/DDBJ databases">
        <authorList>
            <person name="Imarazene B."/>
            <person name="Zahm M."/>
            <person name="Klopp C."/>
            <person name="Cabau C."/>
            <person name="Beille S."/>
            <person name="Jouanno E."/>
            <person name="Castinel A."/>
            <person name="Lluch J."/>
            <person name="Gil L."/>
            <person name="Kuchtly C."/>
            <person name="Lopez Roques C."/>
            <person name="Donnadieu C."/>
            <person name="Parrinello H."/>
            <person name="Journot L."/>
            <person name="Du K."/>
            <person name="Schartl M."/>
            <person name="Retaux S."/>
            <person name="Guiguen Y."/>
        </authorList>
    </citation>
    <scope>NUCLEOTIDE SEQUENCE [LARGE SCALE GENOMIC DNA]</scope>
    <source>
        <strain evidence="3">Pach_M1</strain>
        <tissue evidence="3">Testis</tissue>
    </source>
</reference>
<dbReference type="InterPro" id="IPR001584">
    <property type="entry name" value="Integrase_cat-core"/>
</dbReference>
<feature type="domain" description="Integrase catalytic" evidence="2">
    <location>
        <begin position="214"/>
        <end position="395"/>
    </location>
</feature>